<feature type="compositionally biased region" description="Low complexity" evidence="7">
    <location>
        <begin position="41"/>
        <end position="50"/>
    </location>
</feature>
<dbReference type="EMBL" id="QCYY01000191">
    <property type="protein sequence ID" value="ROT85779.1"/>
    <property type="molecule type" value="Genomic_DNA"/>
</dbReference>
<comment type="similarity">
    <text evidence="1 6">Belongs to the universal ribosomal protein uL22 family.</text>
</comment>
<name>A0A3R7MTU0_PENVA</name>
<organism evidence="8 9">
    <name type="scientific">Penaeus vannamei</name>
    <name type="common">Whiteleg shrimp</name>
    <name type="synonym">Litopenaeus vannamei</name>
    <dbReference type="NCBI Taxonomy" id="6689"/>
    <lineage>
        <taxon>Eukaryota</taxon>
        <taxon>Metazoa</taxon>
        <taxon>Ecdysozoa</taxon>
        <taxon>Arthropoda</taxon>
        <taxon>Crustacea</taxon>
        <taxon>Multicrustacea</taxon>
        <taxon>Malacostraca</taxon>
        <taxon>Eumalacostraca</taxon>
        <taxon>Eucarida</taxon>
        <taxon>Decapoda</taxon>
        <taxon>Dendrobranchiata</taxon>
        <taxon>Penaeoidea</taxon>
        <taxon>Penaeidae</taxon>
        <taxon>Penaeus</taxon>
    </lineage>
</organism>
<dbReference type="GO" id="GO:0006412">
    <property type="term" value="P:translation"/>
    <property type="evidence" value="ECO:0007669"/>
    <property type="project" value="InterPro"/>
</dbReference>
<dbReference type="Gene3D" id="3.90.470.10">
    <property type="entry name" value="Ribosomal protein L22/L17"/>
    <property type="match status" value="1"/>
</dbReference>
<protein>
    <recommendedName>
        <fullName evidence="4">Large ribosomal subunit protein uL22m</fullName>
    </recommendedName>
    <alternativeName>
        <fullName evidence="5">39S ribosomal protein L22, mitochondrial</fullName>
    </alternativeName>
</protein>
<proteinExistence type="inferred from homology"/>
<reference evidence="8 9" key="1">
    <citation type="submission" date="2018-04" db="EMBL/GenBank/DDBJ databases">
        <authorList>
            <person name="Zhang X."/>
            <person name="Yuan J."/>
            <person name="Li F."/>
            <person name="Xiang J."/>
        </authorList>
    </citation>
    <scope>NUCLEOTIDE SEQUENCE [LARGE SCALE GENOMIC DNA]</scope>
    <source>
        <tissue evidence="8">Muscle</tissue>
    </source>
</reference>
<evidence type="ECO:0000256" key="4">
    <source>
        <dbReference type="ARBA" id="ARBA00035286"/>
    </source>
</evidence>
<dbReference type="Pfam" id="PF00237">
    <property type="entry name" value="Ribosomal_L22"/>
    <property type="match status" value="1"/>
</dbReference>
<evidence type="ECO:0000256" key="1">
    <source>
        <dbReference type="ARBA" id="ARBA00009451"/>
    </source>
</evidence>
<dbReference type="PANTHER" id="PTHR13501:SF8">
    <property type="entry name" value="LARGE RIBOSOMAL SUBUNIT PROTEIN UL22M"/>
    <property type="match status" value="1"/>
</dbReference>
<evidence type="ECO:0000256" key="2">
    <source>
        <dbReference type="ARBA" id="ARBA00022980"/>
    </source>
</evidence>
<dbReference type="InterPro" id="IPR036394">
    <property type="entry name" value="Ribosomal_uL22_sf"/>
</dbReference>
<dbReference type="GO" id="GO:0005762">
    <property type="term" value="C:mitochondrial large ribosomal subunit"/>
    <property type="evidence" value="ECO:0007669"/>
    <property type="project" value="TreeGrafter"/>
</dbReference>
<evidence type="ECO:0000256" key="6">
    <source>
        <dbReference type="RuleBase" id="RU004005"/>
    </source>
</evidence>
<dbReference type="OrthoDB" id="416470at2759"/>
<keyword evidence="9" id="KW-1185">Reference proteome</keyword>
<dbReference type="InterPro" id="IPR047867">
    <property type="entry name" value="Ribosomal_uL22_bac/org-type"/>
</dbReference>
<feature type="compositionally biased region" description="Polar residues" evidence="7">
    <location>
        <begin position="51"/>
        <end position="65"/>
    </location>
</feature>
<evidence type="ECO:0000256" key="3">
    <source>
        <dbReference type="ARBA" id="ARBA00023274"/>
    </source>
</evidence>
<evidence type="ECO:0000256" key="5">
    <source>
        <dbReference type="ARBA" id="ARBA00035506"/>
    </source>
</evidence>
<feature type="region of interest" description="Disordered" evidence="7">
    <location>
        <begin position="41"/>
        <end position="70"/>
    </location>
</feature>
<keyword evidence="2 6" id="KW-0689">Ribosomal protein</keyword>
<dbReference type="Proteomes" id="UP000283509">
    <property type="component" value="Unassembled WGS sequence"/>
</dbReference>
<comment type="caution">
    <text evidence="8">The sequence shown here is derived from an EMBL/GenBank/DDBJ whole genome shotgun (WGS) entry which is preliminary data.</text>
</comment>
<dbReference type="PANTHER" id="PTHR13501">
    <property type="entry name" value="CHLOROPLAST 50S RIBOSOMAL PROTEIN L22-RELATED"/>
    <property type="match status" value="1"/>
</dbReference>
<sequence>MAASITRVVGLAALESSLFRLSLGTIQRPLLCTSASKLLSPSDTTTPSSLVQKSTLHTSAGNQSWERPRGPRKWLVNNQTKFEPTPFGEQERPAYVCHVKENIKYSPDKMWYVACLVRGMKIDDAIHQLQFVHKKGAVAVREALEEAQELAVRNHNVEFKSNLWVSESFVGKGLVIKGFRRHARRRFGQVKYKHCHYFVTLEEGEPPEHYYPHSRKLTPQEMLEEWLESKRQRTIPMSL</sequence>
<evidence type="ECO:0000313" key="9">
    <source>
        <dbReference type="Proteomes" id="UP000283509"/>
    </source>
</evidence>
<gene>
    <name evidence="8" type="ORF">C7M84_007146</name>
</gene>
<evidence type="ECO:0000256" key="7">
    <source>
        <dbReference type="SAM" id="MobiDB-lite"/>
    </source>
</evidence>
<accession>A0A3R7MTU0</accession>
<dbReference type="InterPro" id="IPR001063">
    <property type="entry name" value="Ribosomal_uL22"/>
</dbReference>
<dbReference type="STRING" id="6689.A0A3R7MTU0"/>
<evidence type="ECO:0000313" key="8">
    <source>
        <dbReference type="EMBL" id="ROT85779.1"/>
    </source>
</evidence>
<dbReference type="AlphaFoldDB" id="A0A3R7MTU0"/>
<dbReference type="SUPFAM" id="SSF54843">
    <property type="entry name" value="Ribosomal protein L22"/>
    <property type="match status" value="1"/>
</dbReference>
<dbReference type="GO" id="GO:0003735">
    <property type="term" value="F:structural constituent of ribosome"/>
    <property type="evidence" value="ECO:0007669"/>
    <property type="project" value="InterPro"/>
</dbReference>
<keyword evidence="3 6" id="KW-0687">Ribonucleoprotein</keyword>
<reference evidence="8 9" key="2">
    <citation type="submission" date="2019-01" db="EMBL/GenBank/DDBJ databases">
        <title>The decoding of complex shrimp genome reveals the adaptation for benthos swimmer, frequently molting mechanism and breeding impact on genome.</title>
        <authorList>
            <person name="Sun Y."/>
            <person name="Gao Y."/>
            <person name="Yu Y."/>
        </authorList>
    </citation>
    <scope>NUCLEOTIDE SEQUENCE [LARGE SCALE GENOMIC DNA]</scope>
    <source>
        <tissue evidence="8">Muscle</tissue>
    </source>
</reference>